<dbReference type="InterPro" id="IPR002559">
    <property type="entry name" value="Transposase_11"/>
</dbReference>
<dbReference type="GO" id="GO:0004803">
    <property type="term" value="F:transposase activity"/>
    <property type="evidence" value="ECO:0007669"/>
    <property type="project" value="InterPro"/>
</dbReference>
<accession>A0A1W1BKN4</accession>
<feature type="transmembrane region" description="Helical" evidence="1">
    <location>
        <begin position="101"/>
        <end position="124"/>
    </location>
</feature>
<dbReference type="NCBIfam" id="NF033591">
    <property type="entry name" value="transpos_IS4_2"/>
    <property type="match status" value="1"/>
</dbReference>
<evidence type="ECO:0000256" key="1">
    <source>
        <dbReference type="SAM" id="Phobius"/>
    </source>
</evidence>
<organism evidence="3">
    <name type="scientific">hydrothermal vent metagenome</name>
    <dbReference type="NCBI Taxonomy" id="652676"/>
    <lineage>
        <taxon>unclassified sequences</taxon>
        <taxon>metagenomes</taxon>
        <taxon>ecological metagenomes</taxon>
    </lineage>
</organism>
<dbReference type="SUPFAM" id="SSF53098">
    <property type="entry name" value="Ribonuclease H-like"/>
    <property type="match status" value="1"/>
</dbReference>
<dbReference type="Pfam" id="PF01609">
    <property type="entry name" value="DDE_Tnp_1"/>
    <property type="match status" value="1"/>
</dbReference>
<feature type="domain" description="Transposase IS4-like" evidence="2">
    <location>
        <begin position="88"/>
        <end position="292"/>
    </location>
</feature>
<name>A0A1W1BKN4_9ZZZZ</name>
<dbReference type="EMBL" id="FPHN01000030">
    <property type="protein sequence ID" value="SFV54077.1"/>
    <property type="molecule type" value="Genomic_DNA"/>
</dbReference>
<sequence length="358" mass="42117">MNVGSIIEDKIKENTGWNKARIFMIVALVVSIVKLERVNLKKIAKVINPKQSKEANYQRLNKFFQKFRFDKTTMAKLMSSFLPKEKLILTMDRTNWKFGKVHINILMLSVAYRGMAIPIVWYLLKKKSKQGNSNYRDRIRVMKKFIDVFGVDRIEVLVADREFVGEVWFRWLKKRKIPFAIRVMNNKHVKVGKGSVRVDSLFSNLKLGKHTFYKTKKTIYGYQGLSIIALKMKDEYLILATNIKQELALGFYKRRWEIEMLFSAFKKRGFNLEETHMSANEKIDSLIAVLSLAFAWSHNIGKWLNDKKPIKLLKHGRMAFSIFLYGLEYLSEILLNLETKGKELAFVFGMFEFYKFEK</sequence>
<keyword evidence="1" id="KW-1133">Transmembrane helix</keyword>
<proteinExistence type="predicted"/>
<gene>
    <name evidence="3" type="ORF">MNB_SV-14-1708</name>
</gene>
<keyword evidence="1" id="KW-0812">Transmembrane</keyword>
<reference evidence="3" key="1">
    <citation type="submission" date="2016-10" db="EMBL/GenBank/DDBJ databases">
        <authorList>
            <person name="de Groot N.N."/>
        </authorList>
    </citation>
    <scope>NUCLEOTIDE SEQUENCE</scope>
</reference>
<dbReference type="InterPro" id="IPR012337">
    <property type="entry name" value="RNaseH-like_sf"/>
</dbReference>
<dbReference type="AlphaFoldDB" id="A0A1W1BKN4"/>
<evidence type="ECO:0000259" key="2">
    <source>
        <dbReference type="Pfam" id="PF01609"/>
    </source>
</evidence>
<protein>
    <recommendedName>
        <fullName evidence="2">Transposase IS4-like domain-containing protein</fullName>
    </recommendedName>
</protein>
<dbReference type="InterPro" id="IPR047658">
    <property type="entry name" value="IS4-like_transpos"/>
</dbReference>
<keyword evidence="1" id="KW-0472">Membrane</keyword>
<evidence type="ECO:0000313" key="3">
    <source>
        <dbReference type="EMBL" id="SFV54077.1"/>
    </source>
</evidence>
<dbReference type="GO" id="GO:0003677">
    <property type="term" value="F:DNA binding"/>
    <property type="evidence" value="ECO:0007669"/>
    <property type="project" value="InterPro"/>
</dbReference>
<dbReference type="GO" id="GO:0006313">
    <property type="term" value="P:DNA transposition"/>
    <property type="evidence" value="ECO:0007669"/>
    <property type="project" value="InterPro"/>
</dbReference>